<proteinExistence type="predicted"/>
<reference evidence="1 2" key="1">
    <citation type="submission" date="2012-04" db="EMBL/GenBank/DDBJ databases">
        <title>The Genome Sequence of Saprolegnia declina VS20.</title>
        <authorList>
            <consortium name="The Broad Institute Genome Sequencing Platform"/>
            <person name="Russ C."/>
            <person name="Nusbaum C."/>
            <person name="Tyler B."/>
            <person name="van West P."/>
            <person name="Dieguez-Uribeondo J."/>
            <person name="de Bruijn I."/>
            <person name="Tripathy S."/>
            <person name="Jiang R."/>
            <person name="Young S.K."/>
            <person name="Zeng Q."/>
            <person name="Gargeya S."/>
            <person name="Fitzgerald M."/>
            <person name="Haas B."/>
            <person name="Abouelleil A."/>
            <person name="Alvarado L."/>
            <person name="Arachchi H.M."/>
            <person name="Berlin A."/>
            <person name="Chapman S.B."/>
            <person name="Goldberg J."/>
            <person name="Griggs A."/>
            <person name="Gujja S."/>
            <person name="Hansen M."/>
            <person name="Howarth C."/>
            <person name="Imamovic A."/>
            <person name="Larimer J."/>
            <person name="McCowen C."/>
            <person name="Montmayeur A."/>
            <person name="Murphy C."/>
            <person name="Neiman D."/>
            <person name="Pearson M."/>
            <person name="Priest M."/>
            <person name="Roberts A."/>
            <person name="Saif S."/>
            <person name="Shea T."/>
            <person name="Sisk P."/>
            <person name="Sykes S."/>
            <person name="Wortman J."/>
            <person name="Nusbaum C."/>
            <person name="Birren B."/>
        </authorList>
    </citation>
    <scope>NUCLEOTIDE SEQUENCE [LARGE SCALE GENOMIC DNA]</scope>
    <source>
        <strain evidence="1 2">VS20</strain>
    </source>
</reference>
<dbReference type="RefSeq" id="XP_008617041.1">
    <property type="nucleotide sequence ID" value="XM_008618819.1"/>
</dbReference>
<protein>
    <submittedName>
        <fullName evidence="1">Uncharacterized protein</fullName>
    </submittedName>
</protein>
<gene>
    <name evidence="1" type="ORF">SDRG_12737</name>
</gene>
<name>T0PVI2_SAPDV</name>
<dbReference type="eggNOG" id="ENOG502RKIM">
    <property type="taxonomic scope" value="Eukaryota"/>
</dbReference>
<dbReference type="AlphaFoldDB" id="T0PVI2"/>
<accession>T0PVI2</accession>
<sequence>MATTATTWPTLAWDDVQADLDAILATKTTTAQDAPLAADVEDVNADSCDDEQAKIRALATEIFLVHASLTTARERMRCNASLVRVIQTYLMAAKMDPADAGTKAVALQWLASNAPDWAIPTSHLDESALLDCIRDDILHASTKDDFLKHFESATHEAISFPAPAPATPSPPPSSLLGPIPEVTAIEAYQDAKDIQRDQIQVNGIVYPGIVGYDSLVAALTTVIANVHSVFRDEDDKRPQYEAMAKRVLHTINRTESGGSSYEVLSQLMPPIALLRPNSKDANALVLNIDVGPYEASAHVWCLGLRVRLTTSTAYVICDADDPTDEWCAIDVVYCNRLAFAFGDSPYTSTSMGARVDRARISFAVIS</sequence>
<dbReference type="VEuPathDB" id="FungiDB:SDRG_12737"/>
<organism evidence="1 2">
    <name type="scientific">Saprolegnia diclina (strain VS20)</name>
    <dbReference type="NCBI Taxonomy" id="1156394"/>
    <lineage>
        <taxon>Eukaryota</taxon>
        <taxon>Sar</taxon>
        <taxon>Stramenopiles</taxon>
        <taxon>Oomycota</taxon>
        <taxon>Saprolegniomycetes</taxon>
        <taxon>Saprolegniales</taxon>
        <taxon>Saprolegniaceae</taxon>
        <taxon>Saprolegnia</taxon>
    </lineage>
</organism>
<evidence type="ECO:0000313" key="2">
    <source>
        <dbReference type="Proteomes" id="UP000030762"/>
    </source>
</evidence>
<dbReference type="GeneID" id="19953464"/>
<dbReference type="Proteomes" id="UP000030762">
    <property type="component" value="Unassembled WGS sequence"/>
</dbReference>
<dbReference type="OMA" id="ARERMRC"/>
<evidence type="ECO:0000313" key="1">
    <source>
        <dbReference type="EMBL" id="EQC29489.1"/>
    </source>
</evidence>
<keyword evidence="2" id="KW-1185">Reference proteome</keyword>
<dbReference type="EMBL" id="JH767183">
    <property type="protein sequence ID" value="EQC29489.1"/>
    <property type="molecule type" value="Genomic_DNA"/>
</dbReference>
<dbReference type="OrthoDB" id="185175at2759"/>
<dbReference type="InParanoid" id="T0PVI2"/>